<dbReference type="InterPro" id="IPR001173">
    <property type="entry name" value="Glyco_trans_2-like"/>
</dbReference>
<dbReference type="RefSeq" id="WP_114789073.1">
    <property type="nucleotide sequence ID" value="NZ_CP139960.1"/>
</dbReference>
<keyword evidence="2" id="KW-0808">Transferase</keyword>
<dbReference type="Proteomes" id="UP001325680">
    <property type="component" value="Chromosome"/>
</dbReference>
<dbReference type="EMBL" id="CP139960">
    <property type="protein sequence ID" value="WQD39651.1"/>
    <property type="molecule type" value="Genomic_DNA"/>
</dbReference>
<evidence type="ECO:0000313" key="2">
    <source>
        <dbReference type="EMBL" id="WQD39651.1"/>
    </source>
</evidence>
<feature type="domain" description="Glycosyltransferase 2-like" evidence="1">
    <location>
        <begin position="15"/>
        <end position="171"/>
    </location>
</feature>
<protein>
    <submittedName>
        <fullName evidence="2">Glycosyltransferase</fullName>
        <ecNumber evidence="2">2.4.-.-</ecNumber>
    </submittedName>
</protein>
<keyword evidence="2" id="KW-0328">Glycosyltransferase</keyword>
<dbReference type="GO" id="GO:0016757">
    <property type="term" value="F:glycosyltransferase activity"/>
    <property type="evidence" value="ECO:0007669"/>
    <property type="project" value="UniProtKB-KW"/>
</dbReference>
<reference evidence="2 3" key="1">
    <citation type="submission" date="2023-12" db="EMBL/GenBank/DDBJ databases">
        <title>Genome sequencing and assembly of bacterial species from a model synthetic community.</title>
        <authorList>
            <person name="Hogle S.L."/>
        </authorList>
    </citation>
    <scope>NUCLEOTIDE SEQUENCE [LARGE SCALE GENOMIC DNA]</scope>
    <source>
        <strain evidence="2 3">HAMBI_3031</strain>
    </source>
</reference>
<dbReference type="Gene3D" id="3.90.550.10">
    <property type="entry name" value="Spore Coat Polysaccharide Biosynthesis Protein SpsA, Chain A"/>
    <property type="match status" value="1"/>
</dbReference>
<evidence type="ECO:0000259" key="1">
    <source>
        <dbReference type="Pfam" id="PF00535"/>
    </source>
</evidence>
<accession>A0ABZ0W902</accession>
<evidence type="ECO:0000313" key="3">
    <source>
        <dbReference type="Proteomes" id="UP001325680"/>
    </source>
</evidence>
<dbReference type="Pfam" id="PF00535">
    <property type="entry name" value="Glycos_transf_2"/>
    <property type="match status" value="1"/>
</dbReference>
<gene>
    <name evidence="2" type="ORF">U0035_05760</name>
</gene>
<keyword evidence="3" id="KW-1185">Reference proteome</keyword>
<dbReference type="InterPro" id="IPR029044">
    <property type="entry name" value="Nucleotide-diphossugar_trans"/>
</dbReference>
<organism evidence="2 3">
    <name type="scientific">Niabella yanshanensis</name>
    <dbReference type="NCBI Taxonomy" id="577386"/>
    <lineage>
        <taxon>Bacteria</taxon>
        <taxon>Pseudomonadati</taxon>
        <taxon>Bacteroidota</taxon>
        <taxon>Chitinophagia</taxon>
        <taxon>Chitinophagales</taxon>
        <taxon>Chitinophagaceae</taxon>
        <taxon>Niabella</taxon>
    </lineage>
</organism>
<proteinExistence type="predicted"/>
<dbReference type="SUPFAM" id="SSF53448">
    <property type="entry name" value="Nucleotide-diphospho-sugar transferases"/>
    <property type="match status" value="1"/>
</dbReference>
<sequence>MNNQYMGTHFADITLLVTHYNRSASLENLLESFVARNLSFADIVVSDDGSQHSHFSRLQELQEKYHFRLVPAVTNGGLGKNLNKGQDAATTLYTLYVQEDFEATDKLRDALVAAHTFMEDDKDLDYVRFYAYIPYPYLKKFKHGFSKIEIRNLGRNYRKIYAYSDHPHLRRSNFFEKFGRYPEGLKGDLTEYKMCISFLQNKGNGLFYDQFSELFVQKNSAAEPSTMTRSNIRQSDNFFISIVRDIYRQFKYNYDILFMKSLKRH</sequence>
<name>A0ABZ0W902_9BACT</name>
<dbReference type="CDD" id="cd00761">
    <property type="entry name" value="Glyco_tranf_GTA_type"/>
    <property type="match status" value="1"/>
</dbReference>
<dbReference type="EC" id="2.4.-.-" evidence="2"/>